<evidence type="ECO:0000256" key="3">
    <source>
        <dbReference type="ARBA" id="ARBA00022692"/>
    </source>
</evidence>
<dbReference type="VEuPathDB" id="FungiDB:A1Q1_06327"/>
<dbReference type="Proteomes" id="UP000002748">
    <property type="component" value="Unassembled WGS sequence"/>
</dbReference>
<keyword evidence="4 7" id="KW-1133">Transmembrane helix</keyword>
<dbReference type="KEGG" id="tasa:A1Q1_06327"/>
<dbReference type="Gene3D" id="1.20.1250.20">
    <property type="entry name" value="MFS general substrate transporter like domains"/>
    <property type="match status" value="1"/>
</dbReference>
<feature type="compositionally biased region" description="Polar residues" evidence="6">
    <location>
        <begin position="15"/>
        <end position="27"/>
    </location>
</feature>
<evidence type="ECO:0000313" key="8">
    <source>
        <dbReference type="EMBL" id="EJT52221.1"/>
    </source>
</evidence>
<feature type="compositionally biased region" description="Basic and acidic residues" evidence="6">
    <location>
        <begin position="1"/>
        <end position="14"/>
    </location>
</feature>
<proteinExistence type="predicted"/>
<comment type="caution">
    <text evidence="8">The sequence shown here is derived from an EMBL/GenBank/DDBJ whole genome shotgun (WGS) entry which is preliminary data.</text>
</comment>
<sequence>MTPSIQDHDPKHQTSDVPQTLSGSESCSDGGLNKPEQTTPPPPPPYSLFTKKQRWLILGLGTISSSGSASTIAIGSGMVGDVTTREERGGVMGIFQTGLLLPLGIGPVLGGVFAQTLGWRAIFWFLVIYAGVYLIVLVLFLPETLRSLVGDGSILPPRIARAPFDKVLAPPRHERTTASKALKLDIIAPIRIVFYPEVFVTLLFLSLHYGTWQMTITAQASLFAKVYGLNDLQNGLTFLANGFGCMLGTLTTGKILNHDYRRVKDGFTGDPVDFPIEHARLRTVWLWSPLQWFGVLLFGWTLDRQLHIAAPIVASFLLAVDVYDVDRISGPVARAARRAAALGRDLAEAARGEGDGDSVDIRCIICTVTTAAAHLADGEDPCPELVEVPDPMVSPCFAGRVAHLAPTPELVKQQPGFA</sequence>
<feature type="transmembrane region" description="Helical" evidence="7">
    <location>
        <begin position="121"/>
        <end position="141"/>
    </location>
</feature>
<keyword evidence="5 7" id="KW-0472">Membrane</keyword>
<protein>
    <submittedName>
        <fullName evidence="8">Multidrug transporter, Qdr2p</fullName>
    </submittedName>
</protein>
<feature type="transmembrane region" description="Helical" evidence="7">
    <location>
        <begin position="94"/>
        <end position="114"/>
    </location>
</feature>
<dbReference type="HOGENOM" id="CLU_657541_0_0_1"/>
<dbReference type="SUPFAM" id="SSF103473">
    <property type="entry name" value="MFS general substrate transporter"/>
    <property type="match status" value="1"/>
</dbReference>
<feature type="transmembrane region" description="Helical" evidence="7">
    <location>
        <begin position="55"/>
        <end position="74"/>
    </location>
</feature>
<evidence type="ECO:0000256" key="7">
    <source>
        <dbReference type="SAM" id="Phobius"/>
    </source>
</evidence>
<evidence type="ECO:0000256" key="6">
    <source>
        <dbReference type="SAM" id="MobiDB-lite"/>
    </source>
</evidence>
<reference evidence="8 9" key="1">
    <citation type="journal article" date="2012" name="Eukaryot. Cell">
        <title>Draft genome sequence of CBS 2479, the standard type strain of Trichosporon asahii.</title>
        <authorList>
            <person name="Yang R.Y."/>
            <person name="Li H.T."/>
            <person name="Zhu H."/>
            <person name="Zhou G.P."/>
            <person name="Wang M."/>
            <person name="Wang L."/>
        </authorList>
    </citation>
    <scope>NUCLEOTIDE SEQUENCE [LARGE SCALE GENOMIC DNA]</scope>
    <source>
        <strain evidence="9">ATCC 90039 / CBS 2479 / JCM 2466 / KCTC 7840 / NCYC 2677 / UAMH 7654</strain>
    </source>
</reference>
<feature type="transmembrane region" description="Helical" evidence="7">
    <location>
        <begin position="186"/>
        <end position="207"/>
    </location>
</feature>
<keyword evidence="3 7" id="KW-0812">Transmembrane</keyword>
<dbReference type="RefSeq" id="XP_014183406.1">
    <property type="nucleotide sequence ID" value="XM_014327931.1"/>
</dbReference>
<dbReference type="EMBL" id="ALBS01000032">
    <property type="protein sequence ID" value="EJT52221.1"/>
    <property type="molecule type" value="Genomic_DNA"/>
</dbReference>
<accession>J5TQS9</accession>
<dbReference type="OrthoDB" id="440553at2759"/>
<evidence type="ECO:0000256" key="1">
    <source>
        <dbReference type="ARBA" id="ARBA00004141"/>
    </source>
</evidence>
<organism evidence="8 9">
    <name type="scientific">Trichosporon asahii var. asahii (strain ATCC 90039 / CBS 2479 / JCM 2466 / KCTC 7840 / NBRC 103889/ NCYC 2677 / UAMH 7654)</name>
    <name type="common">Yeast</name>
    <dbReference type="NCBI Taxonomy" id="1186058"/>
    <lineage>
        <taxon>Eukaryota</taxon>
        <taxon>Fungi</taxon>
        <taxon>Dikarya</taxon>
        <taxon>Basidiomycota</taxon>
        <taxon>Agaricomycotina</taxon>
        <taxon>Tremellomycetes</taxon>
        <taxon>Trichosporonales</taxon>
        <taxon>Trichosporonaceae</taxon>
        <taxon>Trichosporon</taxon>
    </lineage>
</organism>
<dbReference type="InterPro" id="IPR011701">
    <property type="entry name" value="MFS"/>
</dbReference>
<dbReference type="Pfam" id="PF07690">
    <property type="entry name" value="MFS_1"/>
    <property type="match status" value="1"/>
</dbReference>
<dbReference type="AlphaFoldDB" id="J5TQS9"/>
<dbReference type="PANTHER" id="PTHR23502:SF51">
    <property type="entry name" value="QUINIDINE RESISTANCE PROTEIN 1-RELATED"/>
    <property type="match status" value="1"/>
</dbReference>
<evidence type="ECO:0000256" key="2">
    <source>
        <dbReference type="ARBA" id="ARBA00022448"/>
    </source>
</evidence>
<evidence type="ECO:0000256" key="4">
    <source>
        <dbReference type="ARBA" id="ARBA00022989"/>
    </source>
</evidence>
<evidence type="ECO:0000313" key="9">
    <source>
        <dbReference type="Proteomes" id="UP000002748"/>
    </source>
</evidence>
<dbReference type="GO" id="GO:0005886">
    <property type="term" value="C:plasma membrane"/>
    <property type="evidence" value="ECO:0007669"/>
    <property type="project" value="TreeGrafter"/>
</dbReference>
<keyword evidence="2" id="KW-0813">Transport</keyword>
<feature type="region of interest" description="Disordered" evidence="6">
    <location>
        <begin position="1"/>
        <end position="45"/>
    </location>
</feature>
<dbReference type="GO" id="GO:0022857">
    <property type="term" value="F:transmembrane transporter activity"/>
    <property type="evidence" value="ECO:0007669"/>
    <property type="project" value="InterPro"/>
</dbReference>
<comment type="subcellular location">
    <subcellularLocation>
        <location evidence="1">Membrane</location>
        <topology evidence="1">Multi-pass membrane protein</topology>
    </subcellularLocation>
</comment>
<dbReference type="InterPro" id="IPR036259">
    <property type="entry name" value="MFS_trans_sf"/>
</dbReference>
<gene>
    <name evidence="8" type="ORF">A1Q1_06327</name>
</gene>
<evidence type="ECO:0000256" key="5">
    <source>
        <dbReference type="ARBA" id="ARBA00023136"/>
    </source>
</evidence>
<dbReference type="GeneID" id="25989839"/>
<dbReference type="PANTHER" id="PTHR23502">
    <property type="entry name" value="MAJOR FACILITATOR SUPERFAMILY"/>
    <property type="match status" value="1"/>
</dbReference>
<name>J5TQS9_TRIAS</name>